<evidence type="ECO:0000313" key="8">
    <source>
        <dbReference type="Proteomes" id="UP000763641"/>
    </source>
</evidence>
<evidence type="ECO:0000256" key="3">
    <source>
        <dbReference type="ARBA" id="ARBA00023004"/>
    </source>
</evidence>
<evidence type="ECO:0000256" key="5">
    <source>
        <dbReference type="SAM" id="SignalP"/>
    </source>
</evidence>
<reference evidence="7 8" key="1">
    <citation type="submission" date="2020-12" db="EMBL/GenBank/DDBJ databases">
        <title>Sphingomonas sp.</title>
        <authorList>
            <person name="Kim M.K."/>
        </authorList>
    </citation>
    <scope>NUCLEOTIDE SEQUENCE [LARGE SCALE GENOMIC DNA]</scope>
    <source>
        <strain evidence="7 8">BT552</strain>
    </source>
</reference>
<feature type="domain" description="Cytochrome c" evidence="6">
    <location>
        <begin position="39"/>
        <end position="118"/>
    </location>
</feature>
<dbReference type="SUPFAM" id="SSF46626">
    <property type="entry name" value="Cytochrome c"/>
    <property type="match status" value="1"/>
</dbReference>
<keyword evidence="8" id="KW-1185">Reference proteome</keyword>
<dbReference type="Pfam" id="PF13442">
    <property type="entry name" value="Cytochrome_CBB3"/>
    <property type="match status" value="1"/>
</dbReference>
<feature type="chain" id="PRO_5045716626" evidence="5">
    <location>
        <begin position="21"/>
        <end position="146"/>
    </location>
</feature>
<dbReference type="PROSITE" id="PS51007">
    <property type="entry name" value="CYTC"/>
    <property type="match status" value="1"/>
</dbReference>
<dbReference type="RefSeq" id="WP_204196521.1">
    <property type="nucleotide sequence ID" value="NZ_JAFEMC010000002.1"/>
</dbReference>
<sequence>MRALPLILATAVAVPSIALSQGAVSAAGRTVWSGVYSAAQVERGTAAYAQHCASCHGDSLAGGDQAPPLAGGTFLANWNGQDAGALFTRIKTTMPLDNPGSLGGATVAAIEAMILARNGFPAGQADLPPDAAAQTAIAITPTRPAG</sequence>
<name>A0ABS2D4X4_9SPHN</name>
<dbReference type="InterPro" id="IPR036909">
    <property type="entry name" value="Cyt_c-like_dom_sf"/>
</dbReference>
<organism evidence="7 8">
    <name type="scientific">Sphingomonas longa</name>
    <dbReference type="NCBI Taxonomy" id="2778730"/>
    <lineage>
        <taxon>Bacteria</taxon>
        <taxon>Pseudomonadati</taxon>
        <taxon>Pseudomonadota</taxon>
        <taxon>Alphaproteobacteria</taxon>
        <taxon>Sphingomonadales</taxon>
        <taxon>Sphingomonadaceae</taxon>
        <taxon>Sphingomonas</taxon>
    </lineage>
</organism>
<accession>A0ABS2D4X4</accession>
<keyword evidence="1 4" id="KW-0349">Heme</keyword>
<evidence type="ECO:0000259" key="6">
    <source>
        <dbReference type="PROSITE" id="PS51007"/>
    </source>
</evidence>
<proteinExistence type="predicted"/>
<protein>
    <submittedName>
        <fullName evidence="7">Cytochrome c</fullName>
    </submittedName>
</protein>
<evidence type="ECO:0000256" key="1">
    <source>
        <dbReference type="ARBA" id="ARBA00022617"/>
    </source>
</evidence>
<keyword evidence="5" id="KW-0732">Signal</keyword>
<comment type="caution">
    <text evidence="7">The sequence shown here is derived from an EMBL/GenBank/DDBJ whole genome shotgun (WGS) entry which is preliminary data.</text>
</comment>
<dbReference type="InterPro" id="IPR009056">
    <property type="entry name" value="Cyt_c-like_dom"/>
</dbReference>
<evidence type="ECO:0000313" key="7">
    <source>
        <dbReference type="EMBL" id="MBM6575955.1"/>
    </source>
</evidence>
<keyword evidence="3 4" id="KW-0408">Iron</keyword>
<dbReference type="Proteomes" id="UP000763641">
    <property type="component" value="Unassembled WGS sequence"/>
</dbReference>
<keyword evidence="2 4" id="KW-0479">Metal-binding</keyword>
<dbReference type="Gene3D" id="1.10.760.10">
    <property type="entry name" value="Cytochrome c-like domain"/>
    <property type="match status" value="1"/>
</dbReference>
<evidence type="ECO:0000256" key="2">
    <source>
        <dbReference type="ARBA" id="ARBA00022723"/>
    </source>
</evidence>
<feature type="signal peptide" evidence="5">
    <location>
        <begin position="1"/>
        <end position="20"/>
    </location>
</feature>
<dbReference type="EMBL" id="JAFEMC010000002">
    <property type="protein sequence ID" value="MBM6575955.1"/>
    <property type="molecule type" value="Genomic_DNA"/>
</dbReference>
<gene>
    <name evidence="7" type="ORF">ILT43_06190</name>
</gene>
<evidence type="ECO:0000256" key="4">
    <source>
        <dbReference type="PROSITE-ProRule" id="PRU00433"/>
    </source>
</evidence>